<dbReference type="STRING" id="1702221.AALO17_02350"/>
<name>A0A140DRU2_9FIRM</name>
<evidence type="ECO:0000313" key="2">
    <source>
        <dbReference type="Proteomes" id="UP000069771"/>
    </source>
</evidence>
<organism evidence="1 2">
    <name type="scientific">Faecalibaculum rodentium</name>
    <dbReference type="NCBI Taxonomy" id="1702221"/>
    <lineage>
        <taxon>Bacteria</taxon>
        <taxon>Bacillati</taxon>
        <taxon>Bacillota</taxon>
        <taxon>Erysipelotrichia</taxon>
        <taxon>Erysipelotrichales</taxon>
        <taxon>Erysipelotrichaceae</taxon>
        <taxon>Faecalibaculum</taxon>
    </lineage>
</organism>
<evidence type="ECO:0000313" key="1">
    <source>
        <dbReference type="EMBL" id="AMK53369.1"/>
    </source>
</evidence>
<keyword evidence="2" id="KW-1185">Reference proteome</keyword>
<sequence length="61" mass="6888">MYSTGISLRLALPVTLQYVVWEIQCANTMIRLALTTASREKAGESAAEYIDLYITVSNQYR</sequence>
<gene>
    <name evidence="1" type="ORF">AALO17_02350</name>
</gene>
<dbReference type="EMBL" id="CP011391">
    <property type="protein sequence ID" value="AMK53369.1"/>
    <property type="molecule type" value="Genomic_DNA"/>
</dbReference>
<proteinExistence type="predicted"/>
<accession>A0A140DRU2</accession>
<dbReference type="Proteomes" id="UP000069771">
    <property type="component" value="Chromosome"/>
</dbReference>
<dbReference type="AlphaFoldDB" id="A0A140DRU2"/>
<dbReference type="KEGG" id="fro:AALO17_02350"/>
<protein>
    <submittedName>
        <fullName evidence="1">Uncharacterized protein</fullName>
    </submittedName>
</protein>
<reference evidence="1 2" key="1">
    <citation type="journal article" date="2016" name="Gut Pathog.">
        <title>Whole genome sequencing of "Faecalibaculum rodentium" ALO17, isolated from C57BL/6J laboratory mouse feces.</title>
        <authorList>
            <person name="Lim S."/>
            <person name="Chang D.H."/>
            <person name="Ahn S."/>
            <person name="Kim B.C."/>
        </authorList>
    </citation>
    <scope>NUCLEOTIDE SEQUENCE [LARGE SCALE GENOMIC DNA]</scope>
    <source>
        <strain evidence="1 2">Alo17</strain>
    </source>
</reference>